<dbReference type="InterPro" id="IPR011991">
    <property type="entry name" value="ArsR-like_HTH"/>
</dbReference>
<dbReference type="InterPro" id="IPR036390">
    <property type="entry name" value="WH_DNA-bd_sf"/>
</dbReference>
<dbReference type="PROSITE" id="PS50987">
    <property type="entry name" value="HTH_ARSR_2"/>
    <property type="match status" value="1"/>
</dbReference>
<dbReference type="NCBIfam" id="NF033788">
    <property type="entry name" value="HTH_metalloreg"/>
    <property type="match status" value="1"/>
</dbReference>
<evidence type="ECO:0000259" key="4">
    <source>
        <dbReference type="PROSITE" id="PS50987"/>
    </source>
</evidence>
<dbReference type="Gene3D" id="1.10.10.10">
    <property type="entry name" value="Winged helix-like DNA-binding domain superfamily/Winged helix DNA-binding domain"/>
    <property type="match status" value="1"/>
</dbReference>
<proteinExistence type="predicted"/>
<keyword evidence="2" id="KW-0238">DNA-binding</keyword>
<dbReference type="PANTHER" id="PTHR33154">
    <property type="entry name" value="TRANSCRIPTIONAL REGULATOR, ARSR FAMILY"/>
    <property type="match status" value="1"/>
</dbReference>
<organism evidence="5 6">
    <name type="scientific">Maritalea porphyrae</name>
    <dbReference type="NCBI Taxonomy" id="880732"/>
    <lineage>
        <taxon>Bacteria</taxon>
        <taxon>Pseudomonadati</taxon>
        <taxon>Pseudomonadota</taxon>
        <taxon>Alphaproteobacteria</taxon>
        <taxon>Hyphomicrobiales</taxon>
        <taxon>Devosiaceae</taxon>
        <taxon>Maritalea</taxon>
    </lineage>
</organism>
<evidence type="ECO:0000256" key="1">
    <source>
        <dbReference type="ARBA" id="ARBA00023015"/>
    </source>
</evidence>
<accession>A0ABQ5UWK1</accession>
<keyword evidence="6" id="KW-1185">Reference proteome</keyword>
<dbReference type="InterPro" id="IPR051081">
    <property type="entry name" value="HTH_MetalResp_TranReg"/>
</dbReference>
<sequence length="112" mass="12758">MTNLYKVDTENAMWLALGDPTRRAVFEIVAQKHSGVQEIADQLPVSRSAVSQHLKLLGNAGLVHARKVGRNRIYAAHPEKLQELREWLDVYWTKAMQDFADAADKDEEVRDD</sequence>
<reference evidence="5" key="2">
    <citation type="submission" date="2023-01" db="EMBL/GenBank/DDBJ databases">
        <title>Draft genome sequence of Maritalea porphyrae strain NBRC 107169.</title>
        <authorList>
            <person name="Sun Q."/>
            <person name="Mori K."/>
        </authorList>
    </citation>
    <scope>NUCLEOTIDE SEQUENCE</scope>
    <source>
        <strain evidence="5">NBRC 107169</strain>
    </source>
</reference>
<dbReference type="Proteomes" id="UP001161405">
    <property type="component" value="Unassembled WGS sequence"/>
</dbReference>
<dbReference type="PRINTS" id="PR00778">
    <property type="entry name" value="HTHARSR"/>
</dbReference>
<dbReference type="InterPro" id="IPR001845">
    <property type="entry name" value="HTH_ArsR_DNA-bd_dom"/>
</dbReference>
<feature type="domain" description="HTH arsR-type" evidence="4">
    <location>
        <begin position="2"/>
        <end position="96"/>
    </location>
</feature>
<evidence type="ECO:0000256" key="2">
    <source>
        <dbReference type="ARBA" id="ARBA00023125"/>
    </source>
</evidence>
<dbReference type="EMBL" id="BSNI01000002">
    <property type="protein sequence ID" value="GLQ18771.1"/>
    <property type="molecule type" value="Genomic_DNA"/>
</dbReference>
<dbReference type="InterPro" id="IPR036388">
    <property type="entry name" value="WH-like_DNA-bd_sf"/>
</dbReference>
<dbReference type="CDD" id="cd00090">
    <property type="entry name" value="HTH_ARSR"/>
    <property type="match status" value="1"/>
</dbReference>
<protein>
    <submittedName>
        <fullName evidence="5">Transcriptional regulator</fullName>
    </submittedName>
</protein>
<evidence type="ECO:0000313" key="6">
    <source>
        <dbReference type="Proteomes" id="UP001161405"/>
    </source>
</evidence>
<dbReference type="SUPFAM" id="SSF46785">
    <property type="entry name" value="Winged helix' DNA-binding domain"/>
    <property type="match status" value="1"/>
</dbReference>
<dbReference type="PANTHER" id="PTHR33154:SF33">
    <property type="entry name" value="TRANSCRIPTIONAL REPRESSOR SDPR"/>
    <property type="match status" value="1"/>
</dbReference>
<dbReference type="RefSeq" id="WP_284365833.1">
    <property type="nucleotide sequence ID" value="NZ_BSNI01000002.1"/>
</dbReference>
<dbReference type="SMART" id="SM00418">
    <property type="entry name" value="HTH_ARSR"/>
    <property type="match status" value="1"/>
</dbReference>
<dbReference type="Pfam" id="PF01022">
    <property type="entry name" value="HTH_5"/>
    <property type="match status" value="1"/>
</dbReference>
<evidence type="ECO:0000256" key="3">
    <source>
        <dbReference type="ARBA" id="ARBA00023163"/>
    </source>
</evidence>
<keyword evidence="1" id="KW-0805">Transcription regulation</keyword>
<comment type="caution">
    <text evidence="5">The sequence shown here is derived from an EMBL/GenBank/DDBJ whole genome shotgun (WGS) entry which is preliminary data.</text>
</comment>
<gene>
    <name evidence="5" type="ORF">GCM10007879_30200</name>
</gene>
<reference evidence="5" key="1">
    <citation type="journal article" date="2014" name="Int. J. Syst. Evol. Microbiol.">
        <title>Complete genome of a new Firmicutes species belonging to the dominant human colonic microbiota ('Ruminococcus bicirculans') reveals two chromosomes and a selective capacity to utilize plant glucans.</title>
        <authorList>
            <consortium name="NISC Comparative Sequencing Program"/>
            <person name="Wegmann U."/>
            <person name="Louis P."/>
            <person name="Goesmann A."/>
            <person name="Henrissat B."/>
            <person name="Duncan S.H."/>
            <person name="Flint H.J."/>
        </authorList>
    </citation>
    <scope>NUCLEOTIDE SEQUENCE</scope>
    <source>
        <strain evidence="5">NBRC 107169</strain>
    </source>
</reference>
<name>A0ABQ5UWK1_9HYPH</name>
<evidence type="ECO:0000313" key="5">
    <source>
        <dbReference type="EMBL" id="GLQ18771.1"/>
    </source>
</evidence>
<keyword evidence="3" id="KW-0804">Transcription</keyword>